<reference evidence="3 4" key="1">
    <citation type="journal article" date="2024" name="Insects">
        <title>An Improved Chromosome-Level Genome Assembly of the Firefly Pyrocoelia pectoralis.</title>
        <authorList>
            <person name="Fu X."/>
            <person name="Meyer-Rochow V.B."/>
            <person name="Ballantyne L."/>
            <person name="Zhu X."/>
        </authorList>
    </citation>
    <scope>NUCLEOTIDE SEQUENCE [LARGE SCALE GENOMIC DNA]</scope>
    <source>
        <strain evidence="3">XCY_ONT2</strain>
    </source>
</reference>
<sequence>MTLQQFLRSRDIAEDTISYLRRENVSDIGLLQEKNNPKKHSFIEKLREKIAQKNTSGETRKQNLTKRPRKTTRTIEIGWLCCSKKDKKLNQVKTNYGGGTRKVVVDGTSTMEDVRNIAKELFFPNKISTKGKLQDFEVSLLDFKQNQVDETLTVQEIFEITKLSKLRFYLATSKKFESTETTTQDVNTPENSILLRDDIQIDIILPNGELERAEDVGGVFRDVISEFLEQFYEVCTTGTTFKIPYLRHDYSHTHWESVAKVFLKGYRQDGYFPIKLCPAFVNNILEKNIGKDELIKNFLQYVSESEAEILKTALENYDEVNSDEILEILNNFDSKWIPNKNNIKQLVGDISHKDIYKNLNPLPKNILEKMVCSNSTNIIVTEDTVFGYLKKYIRESEKKTREQFLRYCTGSNIVNKEMNVSFNAVTGFKRSPIAHTCAGILELPNTYESYLQFRQEFNELLDSKIWVMDAV</sequence>
<proteinExistence type="predicted"/>
<dbReference type="EMBL" id="JAVRBK010000002">
    <property type="protein sequence ID" value="KAK5647928.1"/>
    <property type="molecule type" value="Genomic_DNA"/>
</dbReference>
<gene>
    <name evidence="3" type="ORF">RI129_002820</name>
</gene>
<protein>
    <recommendedName>
        <fullName evidence="2">HECT domain-containing protein</fullName>
    </recommendedName>
</protein>
<dbReference type="Proteomes" id="UP001329430">
    <property type="component" value="Chromosome 2"/>
</dbReference>
<comment type="caution">
    <text evidence="3">The sequence shown here is derived from an EMBL/GenBank/DDBJ whole genome shotgun (WGS) entry which is preliminary data.</text>
</comment>
<dbReference type="GO" id="GO:0004842">
    <property type="term" value="F:ubiquitin-protein transferase activity"/>
    <property type="evidence" value="ECO:0007669"/>
    <property type="project" value="InterPro"/>
</dbReference>
<dbReference type="InterPro" id="IPR000569">
    <property type="entry name" value="HECT_dom"/>
</dbReference>
<dbReference type="InterPro" id="IPR035983">
    <property type="entry name" value="Hect_E3_ubiquitin_ligase"/>
</dbReference>
<feature type="domain" description="HECT" evidence="2">
    <location>
        <begin position="380"/>
        <end position="456"/>
    </location>
</feature>
<accession>A0AAN7VNP6</accession>
<organism evidence="3 4">
    <name type="scientific">Pyrocoelia pectoralis</name>
    <dbReference type="NCBI Taxonomy" id="417401"/>
    <lineage>
        <taxon>Eukaryota</taxon>
        <taxon>Metazoa</taxon>
        <taxon>Ecdysozoa</taxon>
        <taxon>Arthropoda</taxon>
        <taxon>Hexapoda</taxon>
        <taxon>Insecta</taxon>
        <taxon>Pterygota</taxon>
        <taxon>Neoptera</taxon>
        <taxon>Endopterygota</taxon>
        <taxon>Coleoptera</taxon>
        <taxon>Polyphaga</taxon>
        <taxon>Elateriformia</taxon>
        <taxon>Elateroidea</taxon>
        <taxon>Lampyridae</taxon>
        <taxon>Lampyrinae</taxon>
        <taxon>Pyrocoelia</taxon>
    </lineage>
</organism>
<keyword evidence="4" id="KW-1185">Reference proteome</keyword>
<evidence type="ECO:0000256" key="1">
    <source>
        <dbReference type="ARBA" id="ARBA00022786"/>
    </source>
</evidence>
<evidence type="ECO:0000259" key="2">
    <source>
        <dbReference type="Pfam" id="PF00632"/>
    </source>
</evidence>
<dbReference type="AlphaFoldDB" id="A0AAN7VNP6"/>
<name>A0AAN7VNP6_9COLE</name>
<dbReference type="Pfam" id="PF00632">
    <property type="entry name" value="HECT"/>
    <property type="match status" value="1"/>
</dbReference>
<keyword evidence="1" id="KW-0833">Ubl conjugation pathway</keyword>
<dbReference type="Gene3D" id="3.30.2410.10">
    <property type="entry name" value="Hect, E3 ligase catalytic domain"/>
    <property type="match status" value="1"/>
</dbReference>
<dbReference type="SUPFAM" id="SSF56204">
    <property type="entry name" value="Hect, E3 ligase catalytic domain"/>
    <property type="match status" value="1"/>
</dbReference>
<evidence type="ECO:0000313" key="4">
    <source>
        <dbReference type="Proteomes" id="UP001329430"/>
    </source>
</evidence>
<evidence type="ECO:0000313" key="3">
    <source>
        <dbReference type="EMBL" id="KAK5647928.1"/>
    </source>
</evidence>